<dbReference type="STRING" id="446470.Snas_2192"/>
<dbReference type="InterPro" id="IPR003593">
    <property type="entry name" value="AAA+_ATPase"/>
</dbReference>
<dbReference type="Gene3D" id="3.30.230.10">
    <property type="match status" value="1"/>
</dbReference>
<dbReference type="InterPro" id="IPR014721">
    <property type="entry name" value="Ribsml_uS5_D2-typ_fold_subgr"/>
</dbReference>
<dbReference type="SUPFAM" id="SSF52540">
    <property type="entry name" value="P-loop containing nucleoside triphosphate hydrolases"/>
    <property type="match status" value="1"/>
</dbReference>
<dbReference type="eggNOG" id="COG0606">
    <property type="taxonomic scope" value="Bacteria"/>
</dbReference>
<evidence type="ECO:0000259" key="2">
    <source>
        <dbReference type="SMART" id="SM00382"/>
    </source>
</evidence>
<dbReference type="AlphaFoldDB" id="D3Q217"/>
<feature type="domain" description="AAA+ ATPase" evidence="2">
    <location>
        <begin position="211"/>
        <end position="393"/>
    </location>
</feature>
<organism evidence="3 4">
    <name type="scientific">Stackebrandtia nassauensis (strain DSM 44728 / CIP 108903 / NRRL B-16338 / NBRC 102104 / LLR-40K-21)</name>
    <dbReference type="NCBI Taxonomy" id="446470"/>
    <lineage>
        <taxon>Bacteria</taxon>
        <taxon>Bacillati</taxon>
        <taxon>Actinomycetota</taxon>
        <taxon>Actinomycetes</taxon>
        <taxon>Glycomycetales</taxon>
        <taxon>Glycomycetaceae</taxon>
        <taxon>Stackebrandtia</taxon>
    </lineage>
</organism>
<dbReference type="InterPro" id="IPR020568">
    <property type="entry name" value="Ribosomal_Su5_D2-typ_SF"/>
</dbReference>
<dbReference type="InterPro" id="IPR000523">
    <property type="entry name" value="Mg_chelatse_chII-like_cat_dom"/>
</dbReference>
<dbReference type="InterPro" id="IPR027417">
    <property type="entry name" value="P-loop_NTPase"/>
</dbReference>
<dbReference type="Proteomes" id="UP000000844">
    <property type="component" value="Chromosome"/>
</dbReference>
<evidence type="ECO:0000256" key="1">
    <source>
        <dbReference type="ARBA" id="ARBA00006354"/>
    </source>
</evidence>
<dbReference type="InterPro" id="IPR045006">
    <property type="entry name" value="CHLI-like"/>
</dbReference>
<dbReference type="Gene3D" id="3.40.50.300">
    <property type="entry name" value="P-loop containing nucleotide triphosphate hydrolases"/>
    <property type="match status" value="1"/>
</dbReference>
<dbReference type="Pfam" id="PF01078">
    <property type="entry name" value="Mg_chelatase"/>
    <property type="match status" value="1"/>
</dbReference>
<dbReference type="PANTHER" id="PTHR32039:SF7">
    <property type="entry name" value="COMPETENCE PROTEIN COMM"/>
    <property type="match status" value="1"/>
</dbReference>
<dbReference type="PANTHER" id="PTHR32039">
    <property type="entry name" value="MAGNESIUM-CHELATASE SUBUNIT CHLI"/>
    <property type="match status" value="1"/>
</dbReference>
<keyword evidence="4" id="KW-1185">Reference proteome</keyword>
<comment type="similarity">
    <text evidence="1">Belongs to the Mg-chelatase subunits D/I family. ComM subfamily.</text>
</comment>
<sequence length="510" mass="54339">MAYSRSQTVCLTGFQGHPVTVEAHIAKGRPALVVTGLPDIALEQSKVRIFSAFTNSGLEWPDTYTVVNLLPASVRKSGSVCDLAIAAAILAAGYTVPRDRLEGTVLLGELGLDGQLQPVRGVLPCLLAAERAGADTAIVPLRNLAEASLVSRLKCLGANHLSEVVAFLRGEESLSATAPVVPEEPAAELPDMADVVGQETARRGLEVAAAGGHHLFLLGPPGAGKTMLAERLPSILPPLDEAAALETTALHSIAGTLKGTHPRLLRRPPYSAPHHSVTMPAMVGGGTPLRPGAISMAHNGVLFLDECPEARRDVLDALRQPLERGEILISRARSSARFPARIQLVLAANPCPCAASSTESCTCPAPRRHRYLSRLSGPLMDRVDIRIEVAPVPMSAMLSADAVPESSEVIAARVAEARRAARERWSDAEQEWRTNSEVPGPRLRAKPWRLPTSVTKTADWLVETGQLTGRGYDRTLRMAWTLADLAGRDRPDSGDIAEAAGLRVGWLPPS</sequence>
<evidence type="ECO:0000313" key="3">
    <source>
        <dbReference type="EMBL" id="ADD41884.1"/>
    </source>
</evidence>
<name>D3Q217_STANL</name>
<evidence type="ECO:0000313" key="4">
    <source>
        <dbReference type="Proteomes" id="UP000000844"/>
    </source>
</evidence>
<gene>
    <name evidence="3" type="ordered locus">Snas_2192</name>
</gene>
<reference evidence="3 4" key="1">
    <citation type="journal article" date="2009" name="Stand. Genomic Sci.">
        <title>Complete genome sequence of Stackebrandtia nassauensis type strain (LLR-40K-21).</title>
        <authorList>
            <person name="Munk C."/>
            <person name="Lapidus A."/>
            <person name="Copeland A."/>
            <person name="Jando M."/>
            <person name="Mayilraj S."/>
            <person name="Glavina Del Rio T."/>
            <person name="Nolan M."/>
            <person name="Chen F."/>
            <person name="Lucas S."/>
            <person name="Tice H."/>
            <person name="Cheng J.F."/>
            <person name="Han C."/>
            <person name="Detter J.C."/>
            <person name="Bruce D."/>
            <person name="Goodwin L."/>
            <person name="Chain P."/>
            <person name="Pitluck S."/>
            <person name="Goker M."/>
            <person name="Ovchinikova G."/>
            <person name="Pati A."/>
            <person name="Ivanova N."/>
            <person name="Mavromatis K."/>
            <person name="Chen A."/>
            <person name="Palaniappan K."/>
            <person name="Land M."/>
            <person name="Hauser L."/>
            <person name="Chang Y.J."/>
            <person name="Jeffries C.D."/>
            <person name="Bristow J."/>
            <person name="Eisen J.A."/>
            <person name="Markowitz V."/>
            <person name="Hugenholtz P."/>
            <person name="Kyrpides N.C."/>
            <person name="Klenk H.P."/>
        </authorList>
    </citation>
    <scope>NUCLEOTIDE SEQUENCE [LARGE SCALE GENOMIC DNA]</scope>
    <source>
        <strain evidence="4">DSM 44728 / CIP 108903 / NRRL B-16338 / NBRC 102104 / LLR-40K-21</strain>
    </source>
</reference>
<dbReference type="Pfam" id="PF13541">
    <property type="entry name" value="ChlI"/>
    <property type="match status" value="1"/>
</dbReference>
<dbReference type="InterPro" id="IPR025158">
    <property type="entry name" value="Mg_chelat-rel_C"/>
</dbReference>
<accession>D3Q217</accession>
<dbReference type="InterPro" id="IPR004482">
    <property type="entry name" value="Mg_chelat-rel"/>
</dbReference>
<protein>
    <submittedName>
        <fullName evidence="3">Mg chelatase, subunit ChlI</fullName>
    </submittedName>
</protein>
<dbReference type="HOGENOM" id="CLU_026145_1_0_11"/>
<dbReference type="SMART" id="SM00382">
    <property type="entry name" value="AAA"/>
    <property type="match status" value="1"/>
</dbReference>
<proteinExistence type="inferred from homology"/>
<dbReference type="EMBL" id="CP001778">
    <property type="protein sequence ID" value="ADD41884.1"/>
    <property type="molecule type" value="Genomic_DNA"/>
</dbReference>
<dbReference type="RefSeq" id="WP_013017455.1">
    <property type="nucleotide sequence ID" value="NC_013947.1"/>
</dbReference>
<dbReference type="SUPFAM" id="SSF54211">
    <property type="entry name" value="Ribosomal protein S5 domain 2-like"/>
    <property type="match status" value="1"/>
</dbReference>
<dbReference type="KEGG" id="sna:Snas_2192"/>
<dbReference type="Pfam" id="PF13335">
    <property type="entry name" value="Mg_chelatase_C"/>
    <property type="match status" value="1"/>
</dbReference>
<dbReference type="GO" id="GO:0005524">
    <property type="term" value="F:ATP binding"/>
    <property type="evidence" value="ECO:0007669"/>
    <property type="project" value="InterPro"/>
</dbReference>
<dbReference type="NCBIfam" id="TIGR00368">
    <property type="entry name" value="YifB family Mg chelatase-like AAA ATPase"/>
    <property type="match status" value="1"/>
</dbReference>
<dbReference type="OrthoDB" id="9813147at2"/>